<feature type="compositionally biased region" description="Polar residues" evidence="2">
    <location>
        <begin position="384"/>
        <end position="398"/>
    </location>
</feature>
<evidence type="ECO:0000256" key="2">
    <source>
        <dbReference type="SAM" id="MobiDB-lite"/>
    </source>
</evidence>
<feature type="compositionally biased region" description="Low complexity" evidence="2">
    <location>
        <begin position="310"/>
        <end position="358"/>
    </location>
</feature>
<organism evidence="3 4">
    <name type="scientific">Cylindrotheca closterium</name>
    <dbReference type="NCBI Taxonomy" id="2856"/>
    <lineage>
        <taxon>Eukaryota</taxon>
        <taxon>Sar</taxon>
        <taxon>Stramenopiles</taxon>
        <taxon>Ochrophyta</taxon>
        <taxon>Bacillariophyta</taxon>
        <taxon>Bacillariophyceae</taxon>
        <taxon>Bacillariophycidae</taxon>
        <taxon>Bacillariales</taxon>
        <taxon>Bacillariaceae</taxon>
        <taxon>Cylindrotheca</taxon>
    </lineage>
</organism>
<name>A0AAD2FL93_9STRA</name>
<evidence type="ECO:0000313" key="3">
    <source>
        <dbReference type="EMBL" id="CAJ1939789.1"/>
    </source>
</evidence>
<proteinExistence type="predicted"/>
<feature type="compositionally biased region" description="Low complexity" evidence="2">
    <location>
        <begin position="372"/>
        <end position="383"/>
    </location>
</feature>
<feature type="region of interest" description="Disordered" evidence="2">
    <location>
        <begin position="524"/>
        <end position="574"/>
    </location>
</feature>
<keyword evidence="1" id="KW-0175">Coiled coil</keyword>
<feature type="coiled-coil region" evidence="1">
    <location>
        <begin position="427"/>
        <end position="506"/>
    </location>
</feature>
<keyword evidence="4" id="KW-1185">Reference proteome</keyword>
<dbReference type="Proteomes" id="UP001295423">
    <property type="component" value="Unassembled WGS sequence"/>
</dbReference>
<reference evidence="3" key="1">
    <citation type="submission" date="2023-08" db="EMBL/GenBank/DDBJ databases">
        <authorList>
            <person name="Audoor S."/>
            <person name="Bilcke G."/>
        </authorList>
    </citation>
    <scope>NUCLEOTIDE SEQUENCE</scope>
</reference>
<protein>
    <submittedName>
        <fullName evidence="3">Uncharacterized protein</fullName>
    </submittedName>
</protein>
<dbReference type="AlphaFoldDB" id="A0AAD2FL93"/>
<gene>
    <name evidence="3" type="ORF">CYCCA115_LOCUS6739</name>
</gene>
<dbReference type="EMBL" id="CAKOGP040000846">
    <property type="protein sequence ID" value="CAJ1939789.1"/>
    <property type="molecule type" value="Genomic_DNA"/>
</dbReference>
<sequence>MSTIDKQQSDLSNLPEQEQLIFLFYNCEVSSHPFVQHDKIGGSTHYKIIKSLANQHPSIRFDMTRPSFNRKAKEIMKMAEAAKQLRSGGKVSLSATMKKKNEAIAKLGGKAEAILDSPPAPHLYSQWVHSEYVPGTQKTKSVVVTMHRFLMFSMVTIGSFKKEWETARRLRIEVAFPAYFTNGLVTSATLVDSKGMKLMEGDHAAISAGFERSAKEQTEPGKKQPHSTFYITYEEDQDTKEFFDIGEGHRGFYLQPGKARRADGKICDFEELCVVTKEYFEEEEDPDADEIIERAHEAAIFDPQSMWGGANANANSNHAPANNANGSQNSNNNFHHNNVQQPTSTHTARTATTTNTSFAPPPQANHTVQQPTHTTKTATTTNTSFAPQPQANHNVQQPRYTAKTATNNNVSFVPQPNAGVQHPTSAASDMEKMMQAITMQMAQMQANLTAQMQQQEQRVQQQVQQVNQHVQQQVNQQVQQQVNQVNLGLQQQVQTTERSIANYLQENQTRVDARVDTLSDVVAKKPASRPQQKRLAADSAQLSVTSKSKRARQSIVSGGDEDDDSLFSDTSQNFVPTVPDNIQVQTVATIQT</sequence>
<evidence type="ECO:0000313" key="4">
    <source>
        <dbReference type="Proteomes" id="UP001295423"/>
    </source>
</evidence>
<feature type="region of interest" description="Disordered" evidence="2">
    <location>
        <begin position="305"/>
        <end position="398"/>
    </location>
</feature>
<evidence type="ECO:0000256" key="1">
    <source>
        <dbReference type="SAM" id="Coils"/>
    </source>
</evidence>
<accession>A0AAD2FL93</accession>
<comment type="caution">
    <text evidence="3">The sequence shown here is derived from an EMBL/GenBank/DDBJ whole genome shotgun (WGS) entry which is preliminary data.</text>
</comment>